<name>A0A1E7NKP0_CAMJU</name>
<dbReference type="InterPro" id="IPR036163">
    <property type="entry name" value="HMA_dom_sf"/>
</dbReference>
<reference evidence="3 14" key="4">
    <citation type="submission" date="2019-11" db="EMBL/GenBank/DDBJ databases">
        <authorList>
            <consortium name="PulseNet: The National Subtyping Network for Foodborne Disease Surveillance"/>
            <person name="Tarr C.L."/>
            <person name="Trees E."/>
            <person name="Katz L.S."/>
            <person name="Carleton-Romer H.A."/>
            <person name="Stroika S."/>
            <person name="Kucerova Z."/>
            <person name="Roache K.F."/>
            <person name="Sabol A.L."/>
            <person name="Besser J."/>
            <person name="Gerner-Smidt P."/>
        </authorList>
    </citation>
    <scope>NUCLEOTIDE SEQUENCE [LARGE SCALE GENOMIC DNA]</scope>
    <source>
        <strain evidence="1 13">PNUSAC012091</strain>
        <strain evidence="3 14">PNUSAC013726</strain>
    </source>
</reference>
<evidence type="ECO:0000313" key="14">
    <source>
        <dbReference type="Proteomes" id="UP000466051"/>
    </source>
</evidence>
<evidence type="ECO:0000313" key="15">
    <source>
        <dbReference type="Proteomes" id="UP000865560"/>
    </source>
</evidence>
<reference evidence="4 15" key="1">
    <citation type="submission" date="2016-09" db="EMBL/GenBank/DDBJ databases">
        <title>Campylobacter from American crows.</title>
        <authorList>
            <person name="Weis A.M."/>
            <person name="Weimer B.C."/>
            <person name="Townsend A.K."/>
            <person name="Taff C."/>
        </authorList>
    </citation>
    <scope>NUCLEOTIDE SEQUENCE [LARGE SCALE GENOMIC DNA]</scope>
    <source>
        <strain evidence="4 15">BCW_3791</strain>
    </source>
</reference>
<dbReference type="EMBL" id="AANOAG010000013">
    <property type="protein sequence ID" value="EDP7181563.1"/>
    <property type="molecule type" value="Genomic_DNA"/>
</dbReference>
<dbReference type="Proteomes" id="UP000287237">
    <property type="component" value="Unassembled WGS sequence"/>
</dbReference>
<evidence type="ECO:0000313" key="1">
    <source>
        <dbReference type="EMBL" id="ECZ5737261.1"/>
    </source>
</evidence>
<dbReference type="Gene3D" id="3.30.70.100">
    <property type="match status" value="1"/>
</dbReference>
<dbReference type="GO" id="GO:0046872">
    <property type="term" value="F:metal ion binding"/>
    <property type="evidence" value="ECO:0007669"/>
    <property type="project" value="InterPro"/>
</dbReference>
<evidence type="ECO:0000313" key="9">
    <source>
        <dbReference type="Proteomes" id="UP000194235"/>
    </source>
</evidence>
<evidence type="ECO:0000313" key="10">
    <source>
        <dbReference type="Proteomes" id="UP000286791"/>
    </source>
</evidence>
<dbReference type="EMBL" id="PRCK01000001">
    <property type="protein sequence ID" value="RTJ96864.1"/>
    <property type="molecule type" value="Genomic_DNA"/>
</dbReference>
<dbReference type="SUPFAM" id="SSF55008">
    <property type="entry name" value="HMA, heavy metal-associated domain"/>
    <property type="match status" value="1"/>
</dbReference>
<comment type="caution">
    <text evidence="6">The sequence shown here is derived from an EMBL/GenBank/DDBJ whole genome shotgun (WGS) entry which is preliminary data.</text>
</comment>
<evidence type="ECO:0000313" key="13">
    <source>
        <dbReference type="Proteomes" id="UP000421425"/>
    </source>
</evidence>
<dbReference type="EMBL" id="PRCE01000048">
    <property type="protein sequence ID" value="RTJ97994.1"/>
    <property type="molecule type" value="Genomic_DNA"/>
</dbReference>
<evidence type="ECO:0000313" key="5">
    <source>
        <dbReference type="EMBL" id="OSY75972.1"/>
    </source>
</evidence>
<evidence type="ECO:0000313" key="8">
    <source>
        <dbReference type="EMBL" id="RTJ97994.1"/>
    </source>
</evidence>
<dbReference type="Proteomes" id="UP000421425">
    <property type="component" value="Unassembled WGS sequence"/>
</dbReference>
<dbReference type="OMA" id="VANIHCE"/>
<dbReference type="Proteomes" id="UP000865560">
    <property type="component" value="Unassembled WGS sequence"/>
</dbReference>
<dbReference type="AlphaFoldDB" id="A0A1E7NKP0"/>
<proteinExistence type="predicted"/>
<evidence type="ECO:0000313" key="6">
    <source>
        <dbReference type="EMBL" id="RTJ80901.1"/>
    </source>
</evidence>
<gene>
    <name evidence="4" type="ORF">AJY60_03355</name>
    <name evidence="5" type="ORF">B5Y32_07410</name>
    <name evidence="7" type="ORF">C3H42_01345</name>
    <name evidence="8" type="ORF">C3H48_06205</name>
    <name evidence="6" type="ORF">C3H57_00865</name>
    <name evidence="1" type="ORF">F8Y55_01095</name>
    <name evidence="2" type="ORF">F8Y55_09880</name>
    <name evidence="3" type="ORF">GNO00_08365</name>
</gene>
<reference evidence="10 11" key="3">
    <citation type="journal article" date="2019" name="Appl. Environ. Microbiol.">
        <title>Population genetics and characterization of Campylobacter jejuni isolates in western jackdaws and game birds in Finland.</title>
        <authorList>
            <person name="Kovanen S."/>
            <person name="Rossi M."/>
            <person name="Pohja-Mykra M."/>
            <person name="Nieminen T."/>
            <person name="Raunio-Saarnisto M."/>
            <person name="Sauvala M."/>
            <person name="Fredriksson-Ahomaa M."/>
            <person name="Hanninen M.L."/>
            <person name="Kivisto R."/>
        </authorList>
    </citation>
    <scope>NUCLEOTIDE SEQUENCE [LARGE SCALE GENOMIC DNA]</scope>
    <source>
        <strain evidence="7 11">CB296</strain>
        <strain evidence="8 10">CB304</strain>
        <strain evidence="6 12">CB313</strain>
    </source>
</reference>
<dbReference type="RefSeq" id="WP_002870481.1">
    <property type="nucleotide sequence ID" value="NZ_AP028384.1"/>
</dbReference>
<accession>A0A1E7NKP0</accession>
<dbReference type="Proteomes" id="UP000466051">
    <property type="component" value="Unassembled WGS sequence"/>
</dbReference>
<evidence type="ECO:0000313" key="4">
    <source>
        <dbReference type="EMBL" id="OEV48929.1"/>
    </source>
</evidence>
<dbReference type="EMBL" id="AALHBX010000075">
    <property type="protein sequence ID" value="ECZ5738888.1"/>
    <property type="molecule type" value="Genomic_DNA"/>
</dbReference>
<sequence>MKFKVKNVNCMNCVNLIKNSLEDEFGNIEVDLEQKILSLNLEENQVSNFTKEFQDLGFEIIERL</sequence>
<dbReference type="Proteomes" id="UP000194235">
    <property type="component" value="Unassembled WGS sequence"/>
</dbReference>
<evidence type="ECO:0000313" key="11">
    <source>
        <dbReference type="Proteomes" id="UP000287237"/>
    </source>
</evidence>
<dbReference type="EMBL" id="PRBV01000001">
    <property type="protein sequence ID" value="RTJ80901.1"/>
    <property type="molecule type" value="Genomic_DNA"/>
</dbReference>
<dbReference type="Proteomes" id="UP000286791">
    <property type="component" value="Unassembled WGS sequence"/>
</dbReference>
<dbReference type="Proteomes" id="UP000288507">
    <property type="component" value="Unassembled WGS sequence"/>
</dbReference>
<dbReference type="EMBL" id="AALHBX010000001">
    <property type="protein sequence ID" value="ECZ5737261.1"/>
    <property type="molecule type" value="Genomic_DNA"/>
</dbReference>
<dbReference type="EMBL" id="MJVJ01000053">
    <property type="protein sequence ID" value="OEV48929.1"/>
    <property type="molecule type" value="Genomic_DNA"/>
</dbReference>
<evidence type="ECO:0000313" key="2">
    <source>
        <dbReference type="EMBL" id="ECZ5738888.1"/>
    </source>
</evidence>
<protein>
    <submittedName>
        <fullName evidence="6">Heavy metal transport/detoxification protein</fullName>
    </submittedName>
</protein>
<evidence type="ECO:0000313" key="12">
    <source>
        <dbReference type="Proteomes" id="UP000288507"/>
    </source>
</evidence>
<organism evidence="6 12">
    <name type="scientific">Campylobacter jejuni</name>
    <dbReference type="NCBI Taxonomy" id="197"/>
    <lineage>
        <taxon>Bacteria</taxon>
        <taxon>Pseudomonadati</taxon>
        <taxon>Campylobacterota</taxon>
        <taxon>Epsilonproteobacteria</taxon>
        <taxon>Campylobacterales</taxon>
        <taxon>Campylobacteraceae</taxon>
        <taxon>Campylobacter</taxon>
    </lineage>
</organism>
<evidence type="ECO:0000313" key="7">
    <source>
        <dbReference type="EMBL" id="RTJ96864.1"/>
    </source>
</evidence>
<dbReference type="EMBL" id="NAAF01000017">
    <property type="protein sequence ID" value="OSY75972.1"/>
    <property type="molecule type" value="Genomic_DNA"/>
</dbReference>
<evidence type="ECO:0000313" key="3">
    <source>
        <dbReference type="EMBL" id="EDP7181563.1"/>
    </source>
</evidence>
<reference evidence="5 9" key="2">
    <citation type="submission" date="2017-03" db="EMBL/GenBank/DDBJ databases">
        <title>Characterization of Campylobacter jejuni water isolates.</title>
        <authorList>
            <person name="Nilsson A."/>
            <person name="Skarp A."/>
            <person name="Johansson C."/>
            <person name="Kaden R."/>
            <person name="Engstrand L."/>
            <person name="Rautelin H."/>
        </authorList>
    </citation>
    <scope>NUCLEOTIDE SEQUENCE [LARGE SCALE GENOMIC DNA]</scope>
    <source>
        <strain evidence="5 9">VA12</strain>
    </source>
</reference>